<dbReference type="EMBL" id="ATAX01000007">
    <property type="protein sequence ID" value="EWM55024.1"/>
    <property type="molecule type" value="Genomic_DNA"/>
</dbReference>
<evidence type="ECO:0008006" key="3">
    <source>
        <dbReference type="Google" id="ProtNLM"/>
    </source>
</evidence>
<evidence type="ECO:0000313" key="2">
    <source>
        <dbReference type="Proteomes" id="UP000019365"/>
    </source>
</evidence>
<comment type="caution">
    <text evidence="1">The sequence shown here is derived from an EMBL/GenBank/DDBJ whole genome shotgun (WGS) entry which is preliminary data.</text>
</comment>
<proteinExistence type="predicted"/>
<dbReference type="eggNOG" id="COG0454">
    <property type="taxonomic scope" value="Bacteria"/>
</dbReference>
<sequence>MSVYSNEKEYDSAVKRIKKMEKHFVRALSAQAELKKAVVAYIKAKEDVSALKEYYGSEQWKLDFSADEAGEFPAELKRGVLSEDGIWDLLEEHSEIAGTVAELAENIE</sequence>
<dbReference type="Proteomes" id="UP000019365">
    <property type="component" value="Unassembled WGS sequence"/>
</dbReference>
<name>W7UV22_RUMFL</name>
<dbReference type="RefSeq" id="WP_051456473.1">
    <property type="nucleotide sequence ID" value="NZ_ATAX01000007.1"/>
</dbReference>
<dbReference type="InterPro" id="IPR025384">
    <property type="entry name" value="DUF4298"/>
</dbReference>
<dbReference type="OrthoDB" id="9802340at2"/>
<dbReference type="PATRIC" id="fig|1341157.4.peg.364"/>
<protein>
    <recommendedName>
        <fullName evidence="3">DUF4298 domain-containing protein</fullName>
    </recommendedName>
</protein>
<keyword evidence="2" id="KW-1185">Reference proteome</keyword>
<accession>W7UV22</accession>
<gene>
    <name evidence="1" type="ORF">RF007C_03235</name>
</gene>
<dbReference type="Pfam" id="PF14131">
    <property type="entry name" value="DUF4298"/>
    <property type="match status" value="1"/>
</dbReference>
<dbReference type="AlphaFoldDB" id="W7UV22"/>
<evidence type="ECO:0000313" key="1">
    <source>
        <dbReference type="EMBL" id="EWM55024.1"/>
    </source>
</evidence>
<organism evidence="1 2">
    <name type="scientific">Ruminococcus flavefaciens 007c</name>
    <dbReference type="NCBI Taxonomy" id="1341157"/>
    <lineage>
        <taxon>Bacteria</taxon>
        <taxon>Bacillati</taxon>
        <taxon>Bacillota</taxon>
        <taxon>Clostridia</taxon>
        <taxon>Eubacteriales</taxon>
        <taxon>Oscillospiraceae</taxon>
        <taxon>Ruminococcus</taxon>
    </lineage>
</organism>
<reference evidence="1 2" key="1">
    <citation type="journal article" date="2014" name="PLoS ONE">
        <title>Rumen cellulosomics: divergent fiber-degrading strategies revealed by comparative genome-wide analysis of six ruminococcal strains.</title>
        <authorList>
            <person name="Dassa B."/>
            <person name="Borovok I."/>
            <person name="Ruimy-Israeli V."/>
            <person name="Lamed R."/>
            <person name="Flint H.J."/>
            <person name="Duncan S.H."/>
            <person name="Henrissat B."/>
            <person name="Coutinho P."/>
            <person name="Morrison M."/>
            <person name="Mosoni P."/>
            <person name="Yeoman C.J."/>
            <person name="White B.A."/>
            <person name="Bayer E.A."/>
        </authorList>
    </citation>
    <scope>NUCLEOTIDE SEQUENCE [LARGE SCALE GENOMIC DNA]</scope>
    <source>
        <strain evidence="1 2">007c</strain>
    </source>
</reference>